<evidence type="ECO:0000313" key="11">
    <source>
        <dbReference type="Proteomes" id="UP000295257"/>
    </source>
</evidence>
<evidence type="ECO:0000256" key="2">
    <source>
        <dbReference type="ARBA" id="ARBA00004241"/>
    </source>
</evidence>
<keyword evidence="11" id="KW-1185">Reference proteome</keyword>
<dbReference type="PIRSF" id="PIRSF029928">
    <property type="entry name" value="Late_competence_ComGC"/>
    <property type="match status" value="1"/>
</dbReference>
<dbReference type="Proteomes" id="UP000295257">
    <property type="component" value="Unassembled WGS sequence"/>
</dbReference>
<evidence type="ECO:0000256" key="3">
    <source>
        <dbReference type="ARBA" id="ARBA00022475"/>
    </source>
</evidence>
<dbReference type="EMBL" id="PUFN01000023">
    <property type="protein sequence ID" value="TDG70891.1"/>
    <property type="molecule type" value="Genomic_DNA"/>
</dbReference>
<evidence type="ECO:0000256" key="4">
    <source>
        <dbReference type="ARBA" id="ARBA00022481"/>
    </source>
</evidence>
<evidence type="ECO:0000256" key="5">
    <source>
        <dbReference type="ARBA" id="ARBA00022692"/>
    </source>
</evidence>
<accession>A0A4R5NCP1</accession>
<evidence type="ECO:0000313" key="10">
    <source>
        <dbReference type="EMBL" id="TDG70891.1"/>
    </source>
</evidence>
<dbReference type="Pfam" id="PF07963">
    <property type="entry name" value="N_methyl"/>
    <property type="match status" value="1"/>
</dbReference>
<keyword evidence="6" id="KW-1133">Transmembrane helix</keyword>
<evidence type="ECO:0000256" key="8">
    <source>
        <dbReference type="ARBA" id="ARBA00023287"/>
    </source>
</evidence>
<name>A0A4R5NCP1_9LACO</name>
<dbReference type="InterPro" id="IPR045584">
    <property type="entry name" value="Pilin-like"/>
</dbReference>
<dbReference type="InterPro" id="IPR012902">
    <property type="entry name" value="N_methyl_site"/>
</dbReference>
<evidence type="ECO:0000256" key="6">
    <source>
        <dbReference type="ARBA" id="ARBA00022989"/>
    </source>
</evidence>
<comment type="similarity">
    <text evidence="9">Belongs to the ComGC family.</text>
</comment>
<dbReference type="AlphaFoldDB" id="A0A4R5NCP1"/>
<dbReference type="NCBIfam" id="TIGR02532">
    <property type="entry name" value="IV_pilin_GFxxxE"/>
    <property type="match status" value="1"/>
</dbReference>
<dbReference type="RefSeq" id="WP_099240486.1">
    <property type="nucleotide sequence ID" value="NZ_PUFN01000023.1"/>
</dbReference>
<comment type="caution">
    <text evidence="10">The sequence shown here is derived from an EMBL/GenBank/DDBJ whole genome shotgun (WGS) entry which is preliminary data.</text>
</comment>
<dbReference type="NCBIfam" id="NF040999">
    <property type="entry name" value="pilin_ComGC"/>
    <property type="match status" value="1"/>
</dbReference>
<keyword evidence="7" id="KW-0472">Membrane</keyword>
<evidence type="ECO:0000256" key="1">
    <source>
        <dbReference type="ARBA" id="ARBA00004162"/>
    </source>
</evidence>
<comment type="subcellular location">
    <subcellularLocation>
        <location evidence="1">Cell membrane</location>
        <topology evidence="1">Single-pass membrane protein</topology>
    </subcellularLocation>
    <subcellularLocation>
        <location evidence="2">Cell surface</location>
    </subcellularLocation>
</comment>
<keyword evidence="3" id="KW-1003">Cell membrane</keyword>
<keyword evidence="4" id="KW-0488">Methylation</keyword>
<dbReference type="GO" id="GO:0009986">
    <property type="term" value="C:cell surface"/>
    <property type="evidence" value="ECO:0007669"/>
    <property type="project" value="UniProtKB-SubCell"/>
</dbReference>
<dbReference type="InterPro" id="IPR016940">
    <property type="entry name" value="ComGC"/>
</dbReference>
<evidence type="ECO:0000256" key="7">
    <source>
        <dbReference type="ARBA" id="ARBA00023136"/>
    </source>
</evidence>
<reference evidence="10 11" key="1">
    <citation type="journal article" date="2019" name="Appl. Microbiol. Biotechnol.">
        <title>Uncovering carbohydrate metabolism through a genotype-phenotype association study of 56 lactic acid bacteria genomes.</title>
        <authorList>
            <person name="Buron-Moles G."/>
            <person name="Chailyan A."/>
            <person name="Dolejs I."/>
            <person name="Forster J."/>
            <person name="Miks M.H."/>
        </authorList>
    </citation>
    <scope>NUCLEOTIDE SEQUENCE [LARGE SCALE GENOMIC DNA]</scope>
    <source>
        <strain evidence="10 11">ATCC 29644</strain>
    </source>
</reference>
<proteinExistence type="inferred from homology"/>
<dbReference type="GO" id="GO:0030420">
    <property type="term" value="P:establishment of competence for transformation"/>
    <property type="evidence" value="ECO:0007669"/>
    <property type="project" value="UniProtKB-KW"/>
</dbReference>
<gene>
    <name evidence="10" type="ORF">C5L30_000668</name>
</gene>
<organism evidence="10 11">
    <name type="scientific">Companilactobacillus farciminis</name>
    <dbReference type="NCBI Taxonomy" id="1612"/>
    <lineage>
        <taxon>Bacteria</taxon>
        <taxon>Bacillati</taxon>
        <taxon>Bacillota</taxon>
        <taxon>Bacilli</taxon>
        <taxon>Lactobacillales</taxon>
        <taxon>Lactobacillaceae</taxon>
        <taxon>Companilactobacillus</taxon>
    </lineage>
</organism>
<dbReference type="Gene3D" id="3.30.700.10">
    <property type="entry name" value="Glycoprotein, Type 4 Pilin"/>
    <property type="match status" value="1"/>
</dbReference>
<sequence length="107" mass="12102">MMKKIRKGFTLIEMVVVLFIISLLMLIMVPNIVAQKDHASTKSEEAFKTTLTTQAELYLENNPEKTTVSADDLQKENYITAAQSKRAKKIKDLNLNNLVEKDKTDAS</sequence>
<dbReference type="GO" id="GO:0005886">
    <property type="term" value="C:plasma membrane"/>
    <property type="evidence" value="ECO:0007669"/>
    <property type="project" value="UniProtKB-SubCell"/>
</dbReference>
<keyword evidence="8" id="KW-0178">Competence</keyword>
<dbReference type="OrthoDB" id="2328798at2"/>
<dbReference type="STRING" id="1612.ABB44_00635"/>
<dbReference type="SUPFAM" id="SSF54523">
    <property type="entry name" value="Pili subunits"/>
    <property type="match status" value="1"/>
</dbReference>
<protein>
    <recommendedName>
        <fullName evidence="12">Competence protein ComGC</fullName>
    </recommendedName>
</protein>
<dbReference type="PROSITE" id="PS00409">
    <property type="entry name" value="PROKAR_NTER_METHYL"/>
    <property type="match status" value="1"/>
</dbReference>
<keyword evidence="5" id="KW-0812">Transmembrane</keyword>
<evidence type="ECO:0008006" key="12">
    <source>
        <dbReference type="Google" id="ProtNLM"/>
    </source>
</evidence>
<evidence type="ECO:0000256" key="9">
    <source>
        <dbReference type="ARBA" id="ARBA00043982"/>
    </source>
</evidence>